<dbReference type="SUPFAM" id="SSF46689">
    <property type="entry name" value="Homeodomain-like"/>
    <property type="match status" value="1"/>
</dbReference>
<dbReference type="InterPro" id="IPR020449">
    <property type="entry name" value="Tscrpt_reg_AraC-type_HTH"/>
</dbReference>
<protein>
    <submittedName>
        <fullName evidence="5">AraC family transcriptional regulator</fullName>
    </submittedName>
</protein>
<dbReference type="InterPro" id="IPR009057">
    <property type="entry name" value="Homeodomain-like_sf"/>
</dbReference>
<evidence type="ECO:0000256" key="3">
    <source>
        <dbReference type="ARBA" id="ARBA00023163"/>
    </source>
</evidence>
<name>A0A560CIP3_AZOBR</name>
<dbReference type="Pfam" id="PF14525">
    <property type="entry name" value="AraC_binding_2"/>
    <property type="match status" value="1"/>
</dbReference>
<keyword evidence="2" id="KW-0238">DNA-binding</keyword>
<dbReference type="Proteomes" id="UP000318529">
    <property type="component" value="Unassembled WGS sequence"/>
</dbReference>
<evidence type="ECO:0000256" key="2">
    <source>
        <dbReference type="ARBA" id="ARBA00023125"/>
    </source>
</evidence>
<dbReference type="PROSITE" id="PS01124">
    <property type="entry name" value="HTH_ARAC_FAMILY_2"/>
    <property type="match status" value="1"/>
</dbReference>
<feature type="domain" description="HTH araC/xylS-type" evidence="4">
    <location>
        <begin position="233"/>
        <end position="333"/>
    </location>
</feature>
<organism evidence="5 6">
    <name type="scientific">Azospirillum brasilense</name>
    <dbReference type="NCBI Taxonomy" id="192"/>
    <lineage>
        <taxon>Bacteria</taxon>
        <taxon>Pseudomonadati</taxon>
        <taxon>Pseudomonadota</taxon>
        <taxon>Alphaproteobacteria</taxon>
        <taxon>Rhodospirillales</taxon>
        <taxon>Azospirillaceae</taxon>
        <taxon>Azospirillum</taxon>
    </lineage>
</organism>
<dbReference type="PANTHER" id="PTHR46796">
    <property type="entry name" value="HTH-TYPE TRANSCRIPTIONAL ACTIVATOR RHAS-RELATED"/>
    <property type="match status" value="1"/>
</dbReference>
<dbReference type="EMBL" id="VITH01000004">
    <property type="protein sequence ID" value="TWA84740.1"/>
    <property type="molecule type" value="Genomic_DNA"/>
</dbReference>
<dbReference type="PANTHER" id="PTHR46796:SF6">
    <property type="entry name" value="ARAC SUBFAMILY"/>
    <property type="match status" value="1"/>
</dbReference>
<dbReference type="GO" id="GO:0003700">
    <property type="term" value="F:DNA-binding transcription factor activity"/>
    <property type="evidence" value="ECO:0007669"/>
    <property type="project" value="InterPro"/>
</dbReference>
<dbReference type="PRINTS" id="PR00032">
    <property type="entry name" value="HTHARAC"/>
</dbReference>
<gene>
    <name evidence="5" type="ORF">FBZ83_1045</name>
</gene>
<reference evidence="5 6" key="1">
    <citation type="submission" date="2019-06" db="EMBL/GenBank/DDBJ databases">
        <title>Genomic Encyclopedia of Type Strains, Phase IV (KMG-V): Genome sequencing to study the core and pangenomes of soil and plant-associated prokaryotes.</title>
        <authorList>
            <person name="Whitman W."/>
        </authorList>
    </citation>
    <scope>NUCLEOTIDE SEQUENCE [LARGE SCALE GENOMIC DNA]</scope>
    <source>
        <strain evidence="5 6">BR 11650</strain>
    </source>
</reference>
<dbReference type="Pfam" id="PF12833">
    <property type="entry name" value="HTH_18"/>
    <property type="match status" value="1"/>
</dbReference>
<dbReference type="InterPro" id="IPR050204">
    <property type="entry name" value="AraC_XylS_family_regulators"/>
</dbReference>
<dbReference type="GO" id="GO:0043565">
    <property type="term" value="F:sequence-specific DNA binding"/>
    <property type="evidence" value="ECO:0007669"/>
    <property type="project" value="InterPro"/>
</dbReference>
<dbReference type="InterPro" id="IPR018062">
    <property type="entry name" value="HTH_AraC-typ_CS"/>
</dbReference>
<dbReference type="InterPro" id="IPR035418">
    <property type="entry name" value="AraC-bd_2"/>
</dbReference>
<dbReference type="Gene3D" id="1.10.10.60">
    <property type="entry name" value="Homeodomain-like"/>
    <property type="match status" value="1"/>
</dbReference>
<keyword evidence="1" id="KW-0805">Transcription regulation</keyword>
<keyword evidence="3" id="KW-0804">Transcription</keyword>
<dbReference type="PROSITE" id="PS00041">
    <property type="entry name" value="HTH_ARAC_FAMILY_1"/>
    <property type="match status" value="1"/>
</dbReference>
<comment type="caution">
    <text evidence="5">The sequence shown here is derived from an EMBL/GenBank/DDBJ whole genome shotgun (WGS) entry which is preliminary data.</text>
</comment>
<evidence type="ECO:0000256" key="1">
    <source>
        <dbReference type="ARBA" id="ARBA00023015"/>
    </source>
</evidence>
<sequence>MGSPAVPADEPAIPVLRFPPDGLSGRERVRQWRDILSVFFDAEPVGAEDDRKDDTEDGGSDFVGSMTTHHLGSLLMARIDGPPVTLRRTSATIARGAVDHCLIQVYLDGGCTGTAGERAFAMRAGDVGVLDFARPLAVETTTFSALTLVIPRAALISPNKAPEVLHGLVLPAASAVGTLLNDHVRNLHAQLPGLSVKVAATVAGGAIGVIAAGIGSALDARGPIDEPQGGLLDRITSFIDRKLDAADLGTDLICDAFGLSRSTLYRLFEPLGGVAKHVRDRRLARALHDLAAPQPDRPRIADIAYHWGFGSEAAFSRAFRAAYGMAPGEARDTAERMRQSAPKDDGAAERVLERWMRSLTPGNLPR</sequence>
<evidence type="ECO:0000313" key="5">
    <source>
        <dbReference type="EMBL" id="TWA84740.1"/>
    </source>
</evidence>
<proteinExistence type="predicted"/>
<accession>A0A560CIP3</accession>
<evidence type="ECO:0000259" key="4">
    <source>
        <dbReference type="PROSITE" id="PS01124"/>
    </source>
</evidence>
<dbReference type="AlphaFoldDB" id="A0A560CIP3"/>
<evidence type="ECO:0000313" key="6">
    <source>
        <dbReference type="Proteomes" id="UP000318529"/>
    </source>
</evidence>
<dbReference type="SMART" id="SM00342">
    <property type="entry name" value="HTH_ARAC"/>
    <property type="match status" value="1"/>
</dbReference>
<dbReference type="InterPro" id="IPR018060">
    <property type="entry name" value="HTH_AraC"/>
</dbReference>